<evidence type="ECO:0000313" key="1">
    <source>
        <dbReference type="EMBL" id="QVL35043.1"/>
    </source>
</evidence>
<protein>
    <submittedName>
        <fullName evidence="1">ATP-binding protein</fullName>
    </submittedName>
</protein>
<reference evidence="1" key="1">
    <citation type="submission" date="2021-05" db="EMBL/GenBank/DDBJ databases">
        <title>An isolated secondary fermenter in methanogenic hydrocarbon-degrading communities.</title>
        <authorList>
            <person name="Liu Y.-F."/>
            <person name="Liu Z.-l."/>
        </authorList>
    </citation>
    <scope>NUCLEOTIDE SEQUENCE</scope>
    <source>
        <strain evidence="1">L-13</strain>
    </source>
</reference>
<sequence length="585" mass="64308">MRIERLPHDVAMRIAAGEVVERPVSVVKELLENALDADSRRISIFLSQGGKSSLVVEDDGRGIAFDDLPLALERHATSKLSSLEDMEAIATLGFRGEALPSLAAVSRFEIRSRSVDDARGGVLRVEGGQPLLHAPLNLPRGTRVQVDDLFFNLPARRKFLKSASAELRRILSLVQAYALAYADRAFLVQSEGRTVFLSPGDGDVAALLRSLWGDDPPLRHLDVSVESFHALGWWQPAPGRGKSDVTAFVNRRRVQEGLFRAALASPGGDISGQWLVFLETPLDEVDVNIHPAKTEVRFRKSGPVFEVLRRLAMAFLERPQSFSLDRKGPPGAQERGGESLFSRVAQPRLLPFLATAPTPASSTGCDALSTPSSPTPPRESFGESPVPSAGEEDVAPTGERRYLGQLQSGYLLFEVDGDLFLVDPHASHERIHFERFSERGLGAGEIQPLTMTLPLAPTLAQRVEPFLEALETLGFRFERGEGGLALAALPALPDLAGLGPEELLRGTVASLEEPREEERFWSVWRRWATLACKASVKLTTVLEPLEAEALWDDLFRCRRPWACPHGRPTTLTLSARQMGRHFGRE</sequence>
<name>A0ACD1DSE0_9BACT</name>
<gene>
    <name evidence="1" type="ORF">KIH16_07320</name>
</gene>
<keyword evidence="1" id="KW-0067">ATP-binding</keyword>
<dbReference type="EMBL" id="CP074691">
    <property type="protein sequence ID" value="QVL35043.1"/>
    <property type="molecule type" value="Genomic_DNA"/>
</dbReference>
<keyword evidence="2" id="KW-1185">Reference proteome</keyword>
<keyword evidence="1" id="KW-0547">Nucleotide-binding</keyword>
<proteinExistence type="predicted"/>
<accession>A0ACD1DSE0</accession>
<organism evidence="1 2">
    <name type="scientific">Aminirod propionatiphilus</name>
    <dbReference type="NCBI Taxonomy" id="3415223"/>
    <lineage>
        <taxon>Bacteria</taxon>
        <taxon>Thermotogati</taxon>
        <taxon>Synergistota</taxon>
        <taxon>Synergistia</taxon>
        <taxon>Synergistales</taxon>
        <taxon>Aminiphilaceae</taxon>
        <taxon>Aminirod</taxon>
    </lineage>
</organism>
<dbReference type="Proteomes" id="UP000682204">
    <property type="component" value="Chromosome"/>
</dbReference>
<evidence type="ECO:0000313" key="2">
    <source>
        <dbReference type="Proteomes" id="UP000682204"/>
    </source>
</evidence>